<dbReference type="Gene3D" id="3.90.1150.10">
    <property type="entry name" value="Aspartate Aminotransferase, domain 1"/>
    <property type="match status" value="1"/>
</dbReference>
<evidence type="ECO:0000313" key="6">
    <source>
        <dbReference type="EMBL" id="ABR47556.1"/>
    </source>
</evidence>
<dbReference type="InterPro" id="IPR015422">
    <property type="entry name" value="PyrdxlP-dep_Trfase_small"/>
</dbReference>
<dbReference type="RefSeq" id="WP_012062597.1">
    <property type="nucleotide sequence ID" value="NC_009633.1"/>
</dbReference>
<keyword evidence="7" id="KW-1185">Reference proteome</keyword>
<organism evidence="6 7">
    <name type="scientific">Alkaliphilus metalliredigens (strain QYMF)</name>
    <dbReference type="NCBI Taxonomy" id="293826"/>
    <lineage>
        <taxon>Bacteria</taxon>
        <taxon>Bacillati</taxon>
        <taxon>Bacillota</taxon>
        <taxon>Clostridia</taxon>
        <taxon>Peptostreptococcales</taxon>
        <taxon>Natronincolaceae</taxon>
        <taxon>Alkaliphilus</taxon>
    </lineage>
</organism>
<evidence type="ECO:0000313" key="7">
    <source>
        <dbReference type="Proteomes" id="UP000001572"/>
    </source>
</evidence>
<evidence type="ECO:0000256" key="1">
    <source>
        <dbReference type="ARBA" id="ARBA00003788"/>
    </source>
</evidence>
<dbReference type="HAMAP" id="MF_00712">
    <property type="entry name" value="GcvPA"/>
    <property type="match status" value="1"/>
</dbReference>
<dbReference type="InterPro" id="IPR015424">
    <property type="entry name" value="PyrdxlP-dep_Trfase"/>
</dbReference>
<gene>
    <name evidence="4" type="primary">gcvPA</name>
    <name evidence="6" type="ordered locus">Amet_1356</name>
</gene>
<comment type="catalytic activity">
    <reaction evidence="3 4">
        <text>N(6)-[(R)-lipoyl]-L-lysyl-[glycine-cleavage complex H protein] + glycine + H(+) = N(6)-[(R)-S(8)-aminomethyldihydrolipoyl]-L-lysyl-[glycine-cleavage complex H protein] + CO2</text>
        <dbReference type="Rhea" id="RHEA:24304"/>
        <dbReference type="Rhea" id="RHEA-COMP:10494"/>
        <dbReference type="Rhea" id="RHEA-COMP:10495"/>
        <dbReference type="ChEBI" id="CHEBI:15378"/>
        <dbReference type="ChEBI" id="CHEBI:16526"/>
        <dbReference type="ChEBI" id="CHEBI:57305"/>
        <dbReference type="ChEBI" id="CHEBI:83099"/>
        <dbReference type="ChEBI" id="CHEBI:83143"/>
        <dbReference type="EC" id="1.4.4.2"/>
    </reaction>
</comment>
<dbReference type="GO" id="GO:0004375">
    <property type="term" value="F:glycine dehydrogenase (decarboxylating) activity"/>
    <property type="evidence" value="ECO:0007669"/>
    <property type="project" value="UniProtKB-EC"/>
</dbReference>
<dbReference type="Gene3D" id="3.40.640.10">
    <property type="entry name" value="Type I PLP-dependent aspartate aminotransferase-like (Major domain)"/>
    <property type="match status" value="1"/>
</dbReference>
<dbReference type="Pfam" id="PF02347">
    <property type="entry name" value="GDC-P"/>
    <property type="match status" value="1"/>
</dbReference>
<dbReference type="KEGG" id="amt:Amet_1356"/>
<dbReference type="InterPro" id="IPR015421">
    <property type="entry name" value="PyrdxlP-dep_Trfase_major"/>
</dbReference>
<evidence type="ECO:0000256" key="4">
    <source>
        <dbReference type="HAMAP-Rule" id="MF_00712"/>
    </source>
</evidence>
<evidence type="ECO:0000256" key="3">
    <source>
        <dbReference type="ARBA" id="ARBA00049026"/>
    </source>
</evidence>
<dbReference type="NCBIfam" id="NF001696">
    <property type="entry name" value="PRK00451.1"/>
    <property type="match status" value="1"/>
</dbReference>
<dbReference type="InterPro" id="IPR020581">
    <property type="entry name" value="GDC_P"/>
</dbReference>
<reference evidence="7" key="1">
    <citation type="journal article" date="2016" name="Genome Announc.">
        <title>Complete genome sequence of Alkaliphilus metalliredigens strain QYMF, an alkaliphilic and metal-reducing bacterium isolated from borax-contaminated leachate ponds.</title>
        <authorList>
            <person name="Hwang C."/>
            <person name="Copeland A."/>
            <person name="Lucas S."/>
            <person name="Lapidus A."/>
            <person name="Barry K."/>
            <person name="Detter J.C."/>
            <person name="Glavina Del Rio T."/>
            <person name="Hammon N."/>
            <person name="Israni S."/>
            <person name="Dalin E."/>
            <person name="Tice H."/>
            <person name="Pitluck S."/>
            <person name="Chertkov O."/>
            <person name="Brettin T."/>
            <person name="Bruce D."/>
            <person name="Han C."/>
            <person name="Schmutz J."/>
            <person name="Larimer F."/>
            <person name="Land M.L."/>
            <person name="Hauser L."/>
            <person name="Kyrpides N."/>
            <person name="Mikhailova N."/>
            <person name="Ye Q."/>
            <person name="Zhou J."/>
            <person name="Richardson P."/>
            <person name="Fields M.W."/>
        </authorList>
    </citation>
    <scope>NUCLEOTIDE SEQUENCE [LARGE SCALE GENOMIC DNA]</scope>
    <source>
        <strain evidence="7">QYMF</strain>
    </source>
</reference>
<comment type="subunit">
    <text evidence="4">The glycine cleavage system is composed of four proteins: P, T, L and H. In this organism, the P 'protein' is a heterodimer of two subunits.</text>
</comment>
<comment type="function">
    <text evidence="1 4">The glycine cleavage system catalyzes the degradation of glycine. The P protein binds the alpha-amino group of glycine through its pyridoxal phosphate cofactor; CO(2) is released and the remaining methylamine moiety is then transferred to the lipoamide cofactor of the H protein.</text>
</comment>
<dbReference type="HOGENOM" id="CLU_004620_0_2_9"/>
<sequence>MFPYIPNTVEDEKKMLAAIGLPSIESLFEDIPENVRLNRELNLGKSLSEFELVKYMKSLSNQNKSIEDLTCFMGAGAYDHLIPSTVDHVISRSEFYTAYTPYQAEISQGTLQVIFEYQTMIANLTGMDVANASLYDGSSAIAEAAAMAVDATRRMEVIVSSTVHPESKRVLNTYANFKNIKIVEIESKDGVTDVEQLKNAISKETAAVILQNPNFLGIIEKVEEVEKAIHEQKGLLIMSVDPISLGVLKSPGDLGADIAVGEGQALGNTLSFGGPYLGFMATTKKLMRKMPGRIVGETTDVNGERGFVLTLQTREQHIRREKATSNICSNQALNALAAAVYLTTLGKAGLKEVALQSTQKAHYALKEITKSGKYQLAFNQPFFKEFAVKTDVTAEVVQSGLLEKDILGGYHLEKFDPKLKNMLLFAVTEKRTKGEIEQLARVLGGIK</sequence>
<dbReference type="Proteomes" id="UP000001572">
    <property type="component" value="Chromosome"/>
</dbReference>
<dbReference type="AlphaFoldDB" id="A6TMY8"/>
<protein>
    <recommendedName>
        <fullName evidence="4">Probable glycine dehydrogenase (decarboxylating) subunit 1</fullName>
        <ecNumber evidence="4">1.4.4.2</ecNumber>
    </recommendedName>
    <alternativeName>
        <fullName evidence="4">Glycine cleavage system P-protein subunit 1</fullName>
    </alternativeName>
    <alternativeName>
        <fullName evidence="4">Glycine decarboxylase subunit 1</fullName>
    </alternativeName>
    <alternativeName>
        <fullName evidence="4">Glycine dehydrogenase (aminomethyl-transferring) subunit 1</fullName>
    </alternativeName>
</protein>
<name>A6TMY8_ALKMQ</name>
<dbReference type="GO" id="GO:0009116">
    <property type="term" value="P:nucleoside metabolic process"/>
    <property type="evidence" value="ECO:0007669"/>
    <property type="project" value="InterPro"/>
</dbReference>
<dbReference type="EMBL" id="CP000724">
    <property type="protein sequence ID" value="ABR47556.1"/>
    <property type="molecule type" value="Genomic_DNA"/>
</dbReference>
<accession>A6TMY8</accession>
<dbReference type="CDD" id="cd00613">
    <property type="entry name" value="GDC-P"/>
    <property type="match status" value="1"/>
</dbReference>
<dbReference type="STRING" id="293826.Amet_1356"/>
<proteinExistence type="inferred from homology"/>
<keyword evidence="2 4" id="KW-0560">Oxidoreductase</keyword>
<dbReference type="GO" id="GO:0019464">
    <property type="term" value="P:glycine decarboxylation via glycine cleavage system"/>
    <property type="evidence" value="ECO:0007669"/>
    <property type="project" value="UniProtKB-UniRule"/>
</dbReference>
<dbReference type="SUPFAM" id="SSF53383">
    <property type="entry name" value="PLP-dependent transferases"/>
    <property type="match status" value="1"/>
</dbReference>
<dbReference type="InterPro" id="IPR049315">
    <property type="entry name" value="GDC-P_N"/>
</dbReference>
<dbReference type="InterPro" id="IPR023010">
    <property type="entry name" value="GcvPA"/>
</dbReference>
<dbReference type="PANTHER" id="PTHR42806">
    <property type="entry name" value="GLYCINE CLEAVAGE SYSTEM P-PROTEIN"/>
    <property type="match status" value="1"/>
</dbReference>
<dbReference type="eggNOG" id="COG0403">
    <property type="taxonomic scope" value="Bacteria"/>
</dbReference>
<comment type="similarity">
    <text evidence="4">Belongs to the GcvP family. N-terminal subunit subfamily.</text>
</comment>
<dbReference type="EC" id="1.4.4.2" evidence="4"/>
<dbReference type="PIRSF" id="PIRSF006815">
    <property type="entry name" value="GcvPA"/>
    <property type="match status" value="1"/>
</dbReference>
<feature type="domain" description="Glycine cleavage system P-protein N-terminal" evidence="5">
    <location>
        <begin position="4"/>
        <end position="443"/>
    </location>
</feature>
<dbReference type="OrthoDB" id="9771867at2"/>
<evidence type="ECO:0000256" key="2">
    <source>
        <dbReference type="ARBA" id="ARBA00023002"/>
    </source>
</evidence>
<evidence type="ECO:0000259" key="5">
    <source>
        <dbReference type="Pfam" id="PF02347"/>
    </source>
</evidence>
<dbReference type="PANTHER" id="PTHR42806:SF1">
    <property type="entry name" value="GLYCINE DEHYDROGENASE (DECARBOXYLATING)"/>
    <property type="match status" value="1"/>
</dbReference>